<feature type="domain" description="Fungal-type protein kinase" evidence="2">
    <location>
        <begin position="6"/>
        <end position="78"/>
    </location>
</feature>
<protein>
    <recommendedName>
        <fullName evidence="2">Fungal-type protein kinase domain-containing protein</fullName>
    </recommendedName>
</protein>
<comment type="caution">
    <text evidence="3">The sequence shown here is derived from an EMBL/GenBank/DDBJ whole genome shotgun (WGS) entry which is preliminary data.</text>
</comment>
<keyword evidence="4" id="KW-1185">Reference proteome</keyword>
<evidence type="ECO:0000313" key="3">
    <source>
        <dbReference type="EMBL" id="KAF8868578.1"/>
    </source>
</evidence>
<accession>A0A9P5N8V3</accession>
<dbReference type="Proteomes" id="UP000724874">
    <property type="component" value="Unassembled WGS sequence"/>
</dbReference>
<evidence type="ECO:0000256" key="1">
    <source>
        <dbReference type="SAM" id="MobiDB-lite"/>
    </source>
</evidence>
<name>A0A9P5N8V3_GYMJU</name>
<evidence type="ECO:0000313" key="4">
    <source>
        <dbReference type="Proteomes" id="UP000724874"/>
    </source>
</evidence>
<dbReference type="AlphaFoldDB" id="A0A9P5N8V3"/>
<feature type="region of interest" description="Disordered" evidence="1">
    <location>
        <begin position="1"/>
        <end position="20"/>
    </location>
</feature>
<dbReference type="Pfam" id="PF17667">
    <property type="entry name" value="Pkinase_fungal"/>
    <property type="match status" value="1"/>
</dbReference>
<proteinExistence type="predicted"/>
<reference evidence="3" key="1">
    <citation type="submission" date="2020-11" db="EMBL/GenBank/DDBJ databases">
        <authorList>
            <consortium name="DOE Joint Genome Institute"/>
            <person name="Ahrendt S."/>
            <person name="Riley R."/>
            <person name="Andreopoulos W."/>
            <person name="LaButti K."/>
            <person name="Pangilinan J."/>
            <person name="Ruiz-duenas F.J."/>
            <person name="Barrasa J.M."/>
            <person name="Sanchez-Garcia M."/>
            <person name="Camarero S."/>
            <person name="Miyauchi S."/>
            <person name="Serrano A."/>
            <person name="Linde D."/>
            <person name="Babiker R."/>
            <person name="Drula E."/>
            <person name="Ayuso-Fernandez I."/>
            <person name="Pacheco R."/>
            <person name="Padilla G."/>
            <person name="Ferreira P."/>
            <person name="Barriuso J."/>
            <person name="Kellner H."/>
            <person name="Castanera R."/>
            <person name="Alfaro M."/>
            <person name="Ramirez L."/>
            <person name="Pisabarro A.G."/>
            <person name="Kuo A."/>
            <person name="Tritt A."/>
            <person name="Lipzen A."/>
            <person name="He G."/>
            <person name="Yan M."/>
            <person name="Ng V."/>
            <person name="Cullen D."/>
            <person name="Martin F."/>
            <person name="Rosso M.-N."/>
            <person name="Henrissat B."/>
            <person name="Hibbett D."/>
            <person name="Martinez A.T."/>
            <person name="Grigoriev I.V."/>
        </authorList>
    </citation>
    <scope>NUCLEOTIDE SEQUENCE</scope>
    <source>
        <strain evidence="3">AH 44721</strain>
    </source>
</reference>
<dbReference type="InterPro" id="IPR040976">
    <property type="entry name" value="Pkinase_fungal"/>
</dbReference>
<organism evidence="3 4">
    <name type="scientific">Gymnopilus junonius</name>
    <name type="common">Spectacular rustgill mushroom</name>
    <name type="synonym">Gymnopilus spectabilis subsp. junonius</name>
    <dbReference type="NCBI Taxonomy" id="109634"/>
    <lineage>
        <taxon>Eukaryota</taxon>
        <taxon>Fungi</taxon>
        <taxon>Dikarya</taxon>
        <taxon>Basidiomycota</taxon>
        <taxon>Agaricomycotina</taxon>
        <taxon>Agaricomycetes</taxon>
        <taxon>Agaricomycetidae</taxon>
        <taxon>Agaricales</taxon>
        <taxon>Agaricineae</taxon>
        <taxon>Hymenogastraceae</taxon>
        <taxon>Gymnopilus</taxon>
    </lineage>
</organism>
<gene>
    <name evidence="3" type="ORF">CPB84DRAFT_1213750</name>
</gene>
<sequence length="113" mass="12819">MNQASLGDMEFTQTMSSSTLPPMRTGSLEFMSIEAIGALYVFLPNDVDETSLNPDSCNLAFVHNPLHDLESLWWIFIHFLFHFIARDVCNRNTLGTQIINSMKMFPDSKSQAE</sequence>
<evidence type="ECO:0000259" key="2">
    <source>
        <dbReference type="Pfam" id="PF17667"/>
    </source>
</evidence>
<dbReference type="EMBL" id="JADNYJ010000592">
    <property type="protein sequence ID" value="KAF8868578.1"/>
    <property type="molecule type" value="Genomic_DNA"/>
</dbReference>